<keyword evidence="6 8" id="KW-1133">Transmembrane helix</keyword>
<feature type="transmembrane region" description="Helical" evidence="8">
    <location>
        <begin position="38"/>
        <end position="56"/>
    </location>
</feature>
<evidence type="ECO:0000256" key="3">
    <source>
        <dbReference type="ARBA" id="ARBA00022448"/>
    </source>
</evidence>
<comment type="subcellular location">
    <subcellularLocation>
        <location evidence="1">Cell membrane</location>
        <topology evidence="1">Multi-pass membrane protein</topology>
    </subcellularLocation>
</comment>
<keyword evidence="4" id="KW-1003">Cell membrane</keyword>
<feature type="transmembrane region" description="Helical" evidence="8">
    <location>
        <begin position="158"/>
        <end position="176"/>
    </location>
</feature>
<evidence type="ECO:0000313" key="10">
    <source>
        <dbReference type="Proteomes" id="UP000439994"/>
    </source>
</evidence>
<sequence length="364" mass="40728">MFEVIRQWYRKNFSDPNAVTLAMVVMLGMLAFFWFGKLLTPVLVAVVFAFLLEWPVKRVSRLGFSRNISTTIVITAFVGALTTLIVKVIPVIWQQSISLVKELPEMMNDLKNFIQEIPEKYPNIDPMLVEKVMGNVDNRFVTFLEELLQGVMTSVTDLVALLIYLILVPLMVFFMLKDKASLYAGFDRLLPTERTLITQVSTEMNQQIINYIRGKLIEILVVGVSTYIAFVIMDLRYAAVLGLLVGLSVLIPYIGAAVVTIPVIGVALFQFGLSPDFYYVMIAYGIIQALDGNLLVPLLFSEAVDLNPVYIIVAVLFFGGLWGFWGVFFAIPLASLVKALINAWSVKELPQSNDVSAEEVNCSK</sequence>
<dbReference type="InterPro" id="IPR002549">
    <property type="entry name" value="AI-2E-like"/>
</dbReference>
<dbReference type="AlphaFoldDB" id="A0A6N8F671"/>
<dbReference type="OrthoDB" id="5562213at2"/>
<dbReference type="GO" id="GO:0005886">
    <property type="term" value="C:plasma membrane"/>
    <property type="evidence" value="ECO:0007669"/>
    <property type="project" value="UniProtKB-SubCell"/>
</dbReference>
<keyword evidence="10" id="KW-1185">Reference proteome</keyword>
<dbReference type="GO" id="GO:0055085">
    <property type="term" value="P:transmembrane transport"/>
    <property type="evidence" value="ECO:0007669"/>
    <property type="project" value="TreeGrafter"/>
</dbReference>
<feature type="transmembrane region" description="Helical" evidence="8">
    <location>
        <begin position="308"/>
        <end position="331"/>
    </location>
</feature>
<feature type="transmembrane region" description="Helical" evidence="8">
    <location>
        <begin position="216"/>
        <end position="233"/>
    </location>
</feature>
<organism evidence="9 10">
    <name type="scientific">Psychrosphaera haliotis</name>
    <dbReference type="NCBI Taxonomy" id="555083"/>
    <lineage>
        <taxon>Bacteria</taxon>
        <taxon>Pseudomonadati</taxon>
        <taxon>Pseudomonadota</taxon>
        <taxon>Gammaproteobacteria</taxon>
        <taxon>Alteromonadales</taxon>
        <taxon>Pseudoalteromonadaceae</taxon>
        <taxon>Psychrosphaera</taxon>
    </lineage>
</organism>
<reference evidence="9 10" key="1">
    <citation type="submission" date="2019-11" db="EMBL/GenBank/DDBJ databases">
        <title>P. haliotis isolates from Z. marina roots.</title>
        <authorList>
            <person name="Cohen M."/>
            <person name="Jospin G."/>
            <person name="Eisen J.A."/>
            <person name="Coil D.A."/>
        </authorList>
    </citation>
    <scope>NUCLEOTIDE SEQUENCE [LARGE SCALE GENOMIC DNA]</scope>
    <source>
        <strain evidence="9 10">UCD-MCMsp1aY</strain>
    </source>
</reference>
<keyword evidence="3" id="KW-0813">Transport</keyword>
<dbReference type="EMBL" id="WOCD01000003">
    <property type="protein sequence ID" value="MUH71833.1"/>
    <property type="molecule type" value="Genomic_DNA"/>
</dbReference>
<comment type="similarity">
    <text evidence="2">Belongs to the autoinducer-2 exporter (AI-2E) (TC 2.A.86) family.</text>
</comment>
<dbReference type="Proteomes" id="UP000439994">
    <property type="component" value="Unassembled WGS sequence"/>
</dbReference>
<proteinExistence type="inferred from homology"/>
<gene>
    <name evidence="9" type="ORF">GNP35_04685</name>
</gene>
<feature type="transmembrane region" description="Helical" evidence="8">
    <location>
        <begin position="276"/>
        <end position="296"/>
    </location>
</feature>
<evidence type="ECO:0000256" key="2">
    <source>
        <dbReference type="ARBA" id="ARBA00009773"/>
    </source>
</evidence>
<accession>A0A6N8F671</accession>
<evidence type="ECO:0000313" key="9">
    <source>
        <dbReference type="EMBL" id="MUH71833.1"/>
    </source>
</evidence>
<evidence type="ECO:0000256" key="5">
    <source>
        <dbReference type="ARBA" id="ARBA00022692"/>
    </source>
</evidence>
<evidence type="ECO:0000256" key="1">
    <source>
        <dbReference type="ARBA" id="ARBA00004651"/>
    </source>
</evidence>
<feature type="transmembrane region" description="Helical" evidence="8">
    <location>
        <begin position="68"/>
        <end position="93"/>
    </location>
</feature>
<comment type="caution">
    <text evidence="9">The sequence shown here is derived from an EMBL/GenBank/DDBJ whole genome shotgun (WGS) entry which is preliminary data.</text>
</comment>
<keyword evidence="5 8" id="KW-0812">Transmembrane</keyword>
<evidence type="ECO:0000256" key="8">
    <source>
        <dbReference type="SAM" id="Phobius"/>
    </source>
</evidence>
<evidence type="ECO:0000256" key="7">
    <source>
        <dbReference type="ARBA" id="ARBA00023136"/>
    </source>
</evidence>
<dbReference type="RefSeq" id="WP_155694964.1">
    <property type="nucleotide sequence ID" value="NZ_WOCD01000003.1"/>
</dbReference>
<dbReference type="PANTHER" id="PTHR21716:SF53">
    <property type="entry name" value="PERMEASE PERM-RELATED"/>
    <property type="match status" value="1"/>
</dbReference>
<dbReference type="PANTHER" id="PTHR21716">
    <property type="entry name" value="TRANSMEMBRANE PROTEIN"/>
    <property type="match status" value="1"/>
</dbReference>
<keyword evidence="7 8" id="KW-0472">Membrane</keyword>
<dbReference type="Pfam" id="PF01594">
    <property type="entry name" value="AI-2E_transport"/>
    <property type="match status" value="1"/>
</dbReference>
<name>A0A6N8F671_9GAMM</name>
<evidence type="ECO:0000256" key="6">
    <source>
        <dbReference type="ARBA" id="ARBA00022989"/>
    </source>
</evidence>
<protein>
    <submittedName>
        <fullName evidence="9">AI-2E family transporter</fullName>
    </submittedName>
</protein>
<feature type="transmembrane region" description="Helical" evidence="8">
    <location>
        <begin position="239"/>
        <end position="269"/>
    </location>
</feature>
<evidence type="ECO:0000256" key="4">
    <source>
        <dbReference type="ARBA" id="ARBA00022475"/>
    </source>
</evidence>